<dbReference type="InterPro" id="IPR050721">
    <property type="entry name" value="Trk_Ktr_HKT_K-transport"/>
</dbReference>
<dbReference type="EMBL" id="PCRF01000119">
    <property type="protein sequence ID" value="PIP16392.1"/>
    <property type="molecule type" value="Genomic_DNA"/>
</dbReference>
<dbReference type="Proteomes" id="UP000230392">
    <property type="component" value="Unassembled WGS sequence"/>
</dbReference>
<dbReference type="PANTHER" id="PTHR43833">
    <property type="entry name" value="POTASSIUM CHANNEL PROTEIN 2-RELATED-RELATED"/>
    <property type="match status" value="1"/>
</dbReference>
<evidence type="ECO:0000313" key="7">
    <source>
        <dbReference type="Proteomes" id="UP000230392"/>
    </source>
</evidence>
<evidence type="ECO:0000256" key="2">
    <source>
        <dbReference type="ARBA" id="ARBA00022538"/>
    </source>
</evidence>
<dbReference type="InterPro" id="IPR006036">
    <property type="entry name" value="K_uptake_TrkA"/>
</dbReference>
<comment type="caution">
    <text evidence="6">The sequence shown here is derived from an EMBL/GenBank/DDBJ whole genome shotgun (WGS) entry which is preliminary data.</text>
</comment>
<proteinExistence type="predicted"/>
<evidence type="ECO:0000313" key="6">
    <source>
        <dbReference type="EMBL" id="PIP16392.1"/>
    </source>
</evidence>
<dbReference type="Pfam" id="PF02254">
    <property type="entry name" value="TrkA_N"/>
    <property type="match status" value="1"/>
</dbReference>
<evidence type="ECO:0000256" key="4">
    <source>
        <dbReference type="ARBA" id="ARBA00023065"/>
    </source>
</evidence>
<organism evidence="6 7">
    <name type="scientific">bacterium (Candidatus Ratteibacteria) CG23_combo_of_CG06-09_8_20_14_all_48_7</name>
    <dbReference type="NCBI Taxonomy" id="2014292"/>
    <lineage>
        <taxon>Bacteria</taxon>
        <taxon>Candidatus Ratteibacteria</taxon>
    </lineage>
</organism>
<dbReference type="AlphaFoldDB" id="A0A2G9YB32"/>
<reference evidence="6 7" key="1">
    <citation type="submission" date="2017-09" db="EMBL/GenBank/DDBJ databases">
        <title>Depth-based differentiation of microbial function through sediment-hosted aquifers and enrichment of novel symbionts in the deep terrestrial subsurface.</title>
        <authorList>
            <person name="Probst A.J."/>
            <person name="Ladd B."/>
            <person name="Jarett J.K."/>
            <person name="Geller-Mcgrath D.E."/>
            <person name="Sieber C.M."/>
            <person name="Emerson J.B."/>
            <person name="Anantharaman K."/>
            <person name="Thomas B.C."/>
            <person name="Malmstrom R."/>
            <person name="Stieglmeier M."/>
            <person name="Klingl A."/>
            <person name="Woyke T."/>
            <person name="Ryan C.M."/>
            <person name="Banfield J.F."/>
        </authorList>
    </citation>
    <scope>NUCLEOTIDE SEQUENCE [LARGE SCALE GENOMIC DNA]</scope>
    <source>
        <strain evidence="6">CG23_combo_of_CG06-09_8_20_14_all_48_7</strain>
    </source>
</reference>
<keyword evidence="4" id="KW-0406">Ion transport</keyword>
<name>A0A2G9YB32_9BACT</name>
<keyword evidence="3" id="KW-0630">Potassium</keyword>
<evidence type="ECO:0000259" key="5">
    <source>
        <dbReference type="PROSITE" id="PS51201"/>
    </source>
</evidence>
<dbReference type="Gene3D" id="3.40.50.720">
    <property type="entry name" value="NAD(P)-binding Rossmann-like Domain"/>
    <property type="match status" value="1"/>
</dbReference>
<keyword evidence="2" id="KW-0633">Potassium transport</keyword>
<feature type="domain" description="RCK N-terminal" evidence="5">
    <location>
        <begin position="1"/>
        <end position="100"/>
    </location>
</feature>
<gene>
    <name evidence="6" type="ORF">COX46_02530</name>
</gene>
<dbReference type="SUPFAM" id="SSF51735">
    <property type="entry name" value="NAD(P)-binding Rossmann-fold domains"/>
    <property type="match status" value="1"/>
</dbReference>
<dbReference type="InterPro" id="IPR003148">
    <property type="entry name" value="RCK_N"/>
</dbReference>
<protein>
    <recommendedName>
        <fullName evidence="5">RCK N-terminal domain-containing protein</fullName>
    </recommendedName>
</protein>
<keyword evidence="1" id="KW-0813">Transport</keyword>
<dbReference type="GO" id="GO:0005886">
    <property type="term" value="C:plasma membrane"/>
    <property type="evidence" value="ECO:0007669"/>
    <property type="project" value="InterPro"/>
</dbReference>
<dbReference type="PANTHER" id="PTHR43833:SF5">
    <property type="entry name" value="TRK SYSTEM POTASSIUM UPTAKE PROTEIN TRKA"/>
    <property type="match status" value="1"/>
</dbReference>
<dbReference type="GO" id="GO:0015079">
    <property type="term" value="F:potassium ion transmembrane transporter activity"/>
    <property type="evidence" value="ECO:0007669"/>
    <property type="project" value="InterPro"/>
</dbReference>
<evidence type="ECO:0000256" key="3">
    <source>
        <dbReference type="ARBA" id="ARBA00022958"/>
    </source>
</evidence>
<accession>A0A2G9YB32</accession>
<dbReference type="InterPro" id="IPR036291">
    <property type="entry name" value="NAD(P)-bd_dom_sf"/>
</dbReference>
<dbReference type="PROSITE" id="PS51201">
    <property type="entry name" value="RCK_N"/>
    <property type="match status" value="1"/>
</dbReference>
<evidence type="ECO:0000256" key="1">
    <source>
        <dbReference type="ARBA" id="ARBA00022448"/>
    </source>
</evidence>
<feature type="non-terminal residue" evidence="6">
    <location>
        <position position="100"/>
    </location>
</feature>
<sequence length="100" mass="11027">MYVIIVGGGNVGYYLTQRLFRDKHTIALIEKDCQTCDRISQELDILVINGDGCEMPTLQSAGIERADVLAAVTGSDEDNLVVCQLAKEVFHIDRTVARVN</sequence>
<dbReference type="PRINTS" id="PR00335">
    <property type="entry name" value="KUPTAKETRKA"/>
</dbReference>